<sequence>MINQATLEFSLQHRNDDPKSLALSVRPPADVDFAAALQQITGWQAARKKLPSWAECDDIIYPHHLAMEQCSSEHTARYKAQVVARLLGKRAKEGTMYDLTGGLGVDFSFLSPLFGKAVYVEQQHELSEVASHNFKMLGLKNVEARCATAAETLHSIEHATMIYLDPARRDAHGGRTFALSDCTPDVLSMKSELLEKADMVMIKLSPMLDWHEVVRQLGDVRELHIISIKNECKEITPVLLSASCRDNLQRTADSRTPETKIYCINDNQEFSFTFSVTTANNDTRNERAVDDQADCVAGDFLFVPNASVMKAGCFEEMSSRYGIRQISDNSHLFVSPRFIDDFPGRAFRISAISSMNKRELRQTLGNITKANIAVRNFPMTAEQLRKRLRLSDGGEDYIFATTDDKGKHILLVCKKP</sequence>
<dbReference type="SUPFAM" id="SSF53335">
    <property type="entry name" value="S-adenosyl-L-methionine-dependent methyltransferases"/>
    <property type="match status" value="1"/>
</dbReference>
<dbReference type="GO" id="GO:0032259">
    <property type="term" value="P:methylation"/>
    <property type="evidence" value="ECO:0007669"/>
    <property type="project" value="UniProtKB-KW"/>
</dbReference>
<dbReference type="AlphaFoldDB" id="A0A3S0P8N2"/>
<dbReference type="RefSeq" id="WP_126678741.1">
    <property type="nucleotide sequence ID" value="NZ_RYYU01000001.1"/>
</dbReference>
<dbReference type="InterPro" id="IPR029063">
    <property type="entry name" value="SAM-dependent_MTases_sf"/>
</dbReference>
<protein>
    <submittedName>
        <fullName evidence="3">SAM-dependent methyltransferase</fullName>
    </submittedName>
</protein>
<accession>A0A3S0P8N2</accession>
<dbReference type="Pfam" id="PF22013">
    <property type="entry name" value="PG_1098_Fer"/>
    <property type="match status" value="1"/>
</dbReference>
<dbReference type="GO" id="GO:0008168">
    <property type="term" value="F:methyltransferase activity"/>
    <property type="evidence" value="ECO:0007669"/>
    <property type="project" value="UniProtKB-KW"/>
</dbReference>
<name>A0A3S0P8N2_9BACT</name>
<reference evidence="3 4" key="1">
    <citation type="submission" date="2018-12" db="EMBL/GenBank/DDBJ databases">
        <title>Genome sequencing of Prevotella sp. KCOM 3155 (= JS262).</title>
        <authorList>
            <person name="Kook J.-K."/>
            <person name="Park S.-N."/>
            <person name="Lim Y.K."/>
        </authorList>
    </citation>
    <scope>NUCLEOTIDE SEQUENCE [LARGE SCALE GENOMIC DNA]</scope>
    <source>
        <strain evidence="3 4">KCOM 3155</strain>
    </source>
</reference>
<feature type="domain" description="THUMP-like" evidence="1">
    <location>
        <begin position="344"/>
        <end position="415"/>
    </location>
</feature>
<evidence type="ECO:0000313" key="4">
    <source>
        <dbReference type="Proteomes" id="UP000278983"/>
    </source>
</evidence>
<gene>
    <name evidence="3" type="ORF">EHV08_07575</name>
</gene>
<dbReference type="OrthoDB" id="1000417at2"/>
<dbReference type="InterPro" id="IPR041497">
    <property type="entry name" value="Thump-like"/>
</dbReference>
<keyword evidence="3" id="KW-0808">Transferase</keyword>
<evidence type="ECO:0000313" key="3">
    <source>
        <dbReference type="EMBL" id="RUL59634.1"/>
    </source>
</evidence>
<organism evidence="3 4">
    <name type="scientific">Prevotella koreensis</name>
    <dbReference type="NCBI Taxonomy" id="2490854"/>
    <lineage>
        <taxon>Bacteria</taxon>
        <taxon>Pseudomonadati</taxon>
        <taxon>Bacteroidota</taxon>
        <taxon>Bacteroidia</taxon>
        <taxon>Bacteroidales</taxon>
        <taxon>Prevotellaceae</taxon>
        <taxon>Prevotella</taxon>
    </lineage>
</organism>
<dbReference type="Proteomes" id="UP000278983">
    <property type="component" value="Unassembled WGS sequence"/>
</dbReference>
<evidence type="ECO:0000259" key="2">
    <source>
        <dbReference type="Pfam" id="PF22013"/>
    </source>
</evidence>
<comment type="caution">
    <text evidence="3">The sequence shown here is derived from an EMBL/GenBank/DDBJ whole genome shotgun (WGS) entry which is preliminary data.</text>
</comment>
<keyword evidence="3" id="KW-0489">Methyltransferase</keyword>
<dbReference type="Pfam" id="PF18096">
    <property type="entry name" value="Thump_like"/>
    <property type="match status" value="1"/>
</dbReference>
<dbReference type="Gene3D" id="3.40.50.150">
    <property type="entry name" value="Vaccinia Virus protein VP39"/>
    <property type="match status" value="1"/>
</dbReference>
<dbReference type="EMBL" id="RYYU01000001">
    <property type="protein sequence ID" value="RUL59634.1"/>
    <property type="molecule type" value="Genomic_DNA"/>
</dbReference>
<evidence type="ECO:0000259" key="1">
    <source>
        <dbReference type="Pfam" id="PF18096"/>
    </source>
</evidence>
<keyword evidence="4" id="KW-1185">Reference proteome</keyword>
<dbReference type="Gene3D" id="1.10.10.1110">
    <property type="entry name" value="Methyltransferase PG1098, N-terminal domain"/>
    <property type="match status" value="1"/>
</dbReference>
<dbReference type="InterPro" id="IPR054168">
    <property type="entry name" value="PG_1098_Fer"/>
</dbReference>
<feature type="domain" description="PG-1098 ferredoxin-like" evidence="2">
    <location>
        <begin position="300"/>
        <end position="343"/>
    </location>
</feature>
<proteinExistence type="predicted"/>